<dbReference type="GO" id="GO:0003743">
    <property type="term" value="F:translation initiation factor activity"/>
    <property type="evidence" value="ECO:0007669"/>
    <property type="project" value="UniProtKB-KW"/>
</dbReference>
<dbReference type="AlphaFoldDB" id="A0A6M6CYT5"/>
<organism evidence="1">
    <name type="scientific">Mesua ferrea</name>
    <dbReference type="NCBI Taxonomy" id="210380"/>
    <lineage>
        <taxon>Eukaryota</taxon>
        <taxon>Viridiplantae</taxon>
        <taxon>Streptophyta</taxon>
        <taxon>Embryophyta</taxon>
        <taxon>Tracheophyta</taxon>
        <taxon>Spermatophyta</taxon>
        <taxon>Magnoliopsida</taxon>
        <taxon>eudicotyledons</taxon>
        <taxon>Gunneridae</taxon>
        <taxon>Pentapetalae</taxon>
        <taxon>rosids</taxon>
        <taxon>fabids</taxon>
        <taxon>Malpighiales</taxon>
        <taxon>Calophyllaceae</taxon>
        <taxon>Calophylleae</taxon>
        <taxon>Mesua</taxon>
    </lineage>
</organism>
<gene>
    <name evidence="1" type="primary">infA</name>
</gene>
<evidence type="ECO:0000313" key="1">
    <source>
        <dbReference type="EMBL" id="QJX65548.1"/>
    </source>
</evidence>
<keyword evidence="1" id="KW-0934">Plastid</keyword>
<sequence>MVLGYVSKTIDRNFVLYVHVPGDRVKKK</sequence>
<reference evidence="1" key="1">
    <citation type="journal article" date="2019" name="Mitochondrial DNA Part B Resour">
        <title>Complete chloroplast genome of Mesua ferrea: the first Calophyllaceae plastome.</title>
        <authorList>
            <person name="Wang Y."/>
            <person name="Yuan X."/>
            <person name="Li Y."/>
            <person name="Zhang J."/>
        </authorList>
    </citation>
    <scope>NUCLEOTIDE SEQUENCE</scope>
</reference>
<protein>
    <submittedName>
        <fullName evidence="1">Translation initiation factor 1</fullName>
    </submittedName>
</protein>
<proteinExistence type="predicted"/>
<keyword evidence="1" id="KW-0648">Protein biosynthesis</keyword>
<geneLocation type="chloroplast" evidence="1"/>
<dbReference type="EMBL" id="MN052680">
    <property type="protein sequence ID" value="QJX65548.1"/>
    <property type="molecule type" value="Genomic_DNA"/>
</dbReference>
<accession>A0A6M6CYT5</accession>
<keyword evidence="1" id="KW-0396">Initiation factor</keyword>
<keyword evidence="1" id="KW-0150">Chloroplast</keyword>
<name>A0A6M6CYT5_9ROSI</name>